<evidence type="ECO:0000256" key="8">
    <source>
        <dbReference type="ARBA" id="ARBA00022989"/>
    </source>
</evidence>
<dbReference type="Proteomes" id="UP000026960">
    <property type="component" value="Chromosome 2"/>
</dbReference>
<reference evidence="12" key="2">
    <citation type="submission" date="2015-03" db="UniProtKB">
        <authorList>
            <consortium name="EnsemblPlants"/>
        </authorList>
    </citation>
    <scope>IDENTIFICATION</scope>
</reference>
<dbReference type="GO" id="GO:0016020">
    <property type="term" value="C:membrane"/>
    <property type="evidence" value="ECO:0007669"/>
    <property type="project" value="UniProtKB-SubCell"/>
</dbReference>
<evidence type="ECO:0000313" key="12">
    <source>
        <dbReference type="EnsemblPlants" id="OBART02G06450.1"/>
    </source>
</evidence>
<evidence type="ECO:0000256" key="5">
    <source>
        <dbReference type="ARBA" id="ARBA00022692"/>
    </source>
</evidence>
<dbReference type="GO" id="GO:0005506">
    <property type="term" value="F:iron ion binding"/>
    <property type="evidence" value="ECO:0007669"/>
    <property type="project" value="InterPro"/>
</dbReference>
<protein>
    <recommendedName>
        <fullName evidence="14">Cytochrome P450</fullName>
    </recommendedName>
</protein>
<dbReference type="PRINTS" id="PR00385">
    <property type="entry name" value="P450"/>
</dbReference>
<comment type="similarity">
    <text evidence="3">Belongs to the cytochrome P450 family.</text>
</comment>
<dbReference type="PANTHER" id="PTHR47955:SF21">
    <property type="entry name" value="OS06G0642300 PROTEIN"/>
    <property type="match status" value="1"/>
</dbReference>
<keyword evidence="8" id="KW-0472">Membrane</keyword>
<evidence type="ECO:0008006" key="14">
    <source>
        <dbReference type="Google" id="ProtNLM"/>
    </source>
</evidence>
<evidence type="ECO:0000313" key="13">
    <source>
        <dbReference type="Proteomes" id="UP000026960"/>
    </source>
</evidence>
<evidence type="ECO:0000256" key="11">
    <source>
        <dbReference type="ARBA" id="ARBA00023033"/>
    </source>
</evidence>
<dbReference type="SUPFAM" id="SSF48264">
    <property type="entry name" value="Cytochrome P450"/>
    <property type="match status" value="5"/>
</dbReference>
<proteinExistence type="inferred from homology"/>
<keyword evidence="11" id="KW-0503">Monooxygenase</keyword>
<dbReference type="InterPro" id="IPR002401">
    <property type="entry name" value="Cyt_P450_E_grp-I"/>
</dbReference>
<keyword evidence="5" id="KW-0812">Transmembrane</keyword>
<evidence type="ECO:0000256" key="4">
    <source>
        <dbReference type="ARBA" id="ARBA00022617"/>
    </source>
</evidence>
<dbReference type="eggNOG" id="KOG0156">
    <property type="taxonomic scope" value="Eukaryota"/>
</dbReference>
<dbReference type="GO" id="GO:0016705">
    <property type="term" value="F:oxidoreductase activity, acting on paired donors, with incorporation or reduction of molecular oxygen"/>
    <property type="evidence" value="ECO:0007669"/>
    <property type="project" value="InterPro"/>
</dbReference>
<dbReference type="FunFam" id="1.10.630.10:FF:000008">
    <property type="entry name" value="Cytochrome P450 71D8"/>
    <property type="match status" value="2"/>
</dbReference>
<dbReference type="CDD" id="cd11072">
    <property type="entry name" value="CYP71-like"/>
    <property type="match status" value="3"/>
</dbReference>
<evidence type="ECO:0000256" key="1">
    <source>
        <dbReference type="ARBA" id="ARBA00001971"/>
    </source>
</evidence>
<dbReference type="PROSITE" id="PS00086">
    <property type="entry name" value="CYTOCHROME_P450"/>
    <property type="match status" value="5"/>
</dbReference>
<evidence type="ECO:0000256" key="7">
    <source>
        <dbReference type="ARBA" id="ARBA00022857"/>
    </source>
</evidence>
<keyword evidence="10" id="KW-0408">Iron</keyword>
<keyword evidence="8" id="KW-1133">Transmembrane helix</keyword>
<organism evidence="12">
    <name type="scientific">Oryza barthii</name>
    <dbReference type="NCBI Taxonomy" id="65489"/>
    <lineage>
        <taxon>Eukaryota</taxon>
        <taxon>Viridiplantae</taxon>
        <taxon>Streptophyta</taxon>
        <taxon>Embryophyta</taxon>
        <taxon>Tracheophyta</taxon>
        <taxon>Spermatophyta</taxon>
        <taxon>Magnoliopsida</taxon>
        <taxon>Liliopsida</taxon>
        <taxon>Poales</taxon>
        <taxon>Poaceae</taxon>
        <taxon>BOP clade</taxon>
        <taxon>Oryzoideae</taxon>
        <taxon>Oryzeae</taxon>
        <taxon>Oryzinae</taxon>
        <taxon>Oryza</taxon>
    </lineage>
</organism>
<keyword evidence="9" id="KW-0560">Oxidoreductase</keyword>
<dbReference type="FunFam" id="1.10.630.10:FF:000126">
    <property type="entry name" value="Predicted protein"/>
    <property type="match status" value="3"/>
</dbReference>
<dbReference type="GO" id="GO:0004497">
    <property type="term" value="F:monooxygenase activity"/>
    <property type="evidence" value="ECO:0007669"/>
    <property type="project" value="UniProtKB-KW"/>
</dbReference>
<dbReference type="PANTHER" id="PTHR47955">
    <property type="entry name" value="CYTOCHROME P450 FAMILY 71 PROTEIN"/>
    <property type="match status" value="1"/>
</dbReference>
<evidence type="ECO:0000256" key="10">
    <source>
        <dbReference type="ARBA" id="ARBA00023004"/>
    </source>
</evidence>
<evidence type="ECO:0000256" key="3">
    <source>
        <dbReference type="ARBA" id="ARBA00010617"/>
    </source>
</evidence>
<dbReference type="STRING" id="65489.A0A0D3F1P3"/>
<dbReference type="Gene3D" id="1.10.630.10">
    <property type="entry name" value="Cytochrome P450"/>
    <property type="match status" value="5"/>
</dbReference>
<dbReference type="Pfam" id="PF00067">
    <property type="entry name" value="p450"/>
    <property type="match status" value="5"/>
</dbReference>
<dbReference type="InterPro" id="IPR017972">
    <property type="entry name" value="Cyt_P450_CS"/>
</dbReference>
<evidence type="ECO:0000256" key="6">
    <source>
        <dbReference type="ARBA" id="ARBA00022723"/>
    </source>
</evidence>
<reference evidence="12" key="1">
    <citation type="journal article" date="2009" name="Rice">
        <title>De Novo Next Generation Sequencing of Plant Genomes.</title>
        <authorList>
            <person name="Rounsley S."/>
            <person name="Marri P.R."/>
            <person name="Yu Y."/>
            <person name="He R."/>
            <person name="Sisneros N."/>
            <person name="Goicoechea J.L."/>
            <person name="Lee S.J."/>
            <person name="Angelova A."/>
            <person name="Kudrna D."/>
            <person name="Luo M."/>
            <person name="Affourtit J."/>
            <person name="Desany B."/>
            <person name="Knight J."/>
            <person name="Niazi F."/>
            <person name="Egholm M."/>
            <person name="Wing R.A."/>
        </authorList>
    </citation>
    <scope>NUCLEOTIDE SEQUENCE [LARGE SCALE GENOMIC DNA]</scope>
    <source>
        <strain evidence="12">cv. IRGC 105608</strain>
    </source>
</reference>
<accession>A0A0D3F1P3</accession>
<keyword evidence="4" id="KW-0349">Heme</keyword>
<evidence type="ECO:0000256" key="9">
    <source>
        <dbReference type="ARBA" id="ARBA00023002"/>
    </source>
</evidence>
<keyword evidence="13" id="KW-1185">Reference proteome</keyword>
<dbReference type="Gramene" id="OBART02G06450.1">
    <property type="protein sequence ID" value="OBART02G06450.1"/>
    <property type="gene ID" value="OBART02G06450"/>
</dbReference>
<dbReference type="HOGENOM" id="CLU_234676_0_0_1"/>
<dbReference type="PRINTS" id="PR00463">
    <property type="entry name" value="EP450I"/>
</dbReference>
<name>A0A0D3F1P3_9ORYZ</name>
<dbReference type="GO" id="GO:0016102">
    <property type="term" value="P:diterpenoid biosynthetic process"/>
    <property type="evidence" value="ECO:0007669"/>
    <property type="project" value="UniProtKB-ARBA"/>
</dbReference>
<evidence type="ECO:0000256" key="2">
    <source>
        <dbReference type="ARBA" id="ARBA00004167"/>
    </source>
</evidence>
<dbReference type="GO" id="GO:0020037">
    <property type="term" value="F:heme binding"/>
    <property type="evidence" value="ECO:0007669"/>
    <property type="project" value="InterPro"/>
</dbReference>
<comment type="subcellular location">
    <subcellularLocation>
        <location evidence="2">Membrane</location>
        <topology evidence="2">Single-pass membrane protein</topology>
    </subcellularLocation>
</comment>
<dbReference type="EnsemblPlants" id="OBART02G06450.1">
    <property type="protein sequence ID" value="OBART02G06450.1"/>
    <property type="gene ID" value="OBART02G06450"/>
</dbReference>
<dbReference type="PaxDb" id="65489-OBART02G06450.1"/>
<comment type="cofactor">
    <cofactor evidence="1">
        <name>heme</name>
        <dbReference type="ChEBI" id="CHEBI:30413"/>
    </cofactor>
</comment>
<sequence>MPLTMGNIKAVVLELFGAGSETSANTLQWAMTELIMNPRVMLKAQAELSNVIKRKQTISEDNLVELKYLKLIIKETLRLHPVVPLLLPRECRETCEVMGYDIPIGTTVLVNVWAIGRDPKYWEDAETFIPERFEDGHIDFKGTNFEFIPFGAGRRMCPGMAFAEVIMELALASLLYHFDWELPDGISPTKVDMMEELGATIRRKNDLYLIPAVRELFGAGSETSANTLQWAMTELIMNPRVMLKAQAELSNVIKRKQTISEDNLVELKYLKLIIKETLRLHPVVPLLLPRECRETCEVMGYDIPIGTTVLVNVWAIGRDPKYWEDAETFIPERFEDGHIDFKGTNFEFIPFGAGRRMCPGMAFAEVIMELALASLLYHFDWELPDGISPTKVDMMEELGATIRRKNDLYLIPAVRLHLHIAMAMADLELEKVASFLLAALLPLVLFKLAAAKRGGGDGGMRLPPGPWRLPVIGNLHQIMAGGQLVHRTMAGLARGLGDAPLLSLRLGEVPVVVASSADAAREIMSRHDAKFATRPWSPTVRVQMVDGEGLAFAPYGALWRQLRKITMVELLSPRRVRSFRRVREEEVGRLVVAVATAATRRPGEAAVNVGERLTVLITDIAVRTIIGDRFERREDFLDAAAEWVKIMSGFSLGDLFPSSRLASFVSGTVRRAEANHRKNFELMDYALKQHEEKRAAAAAAGAGAVEDDEDIVDVLLRIQKEGGLEVPLTMGVIKGVIRDLFGAGSETSANTLQWTMSELVRNPRVMQKAQTELRDCLRGKQSVSEDDLIGLKYLKLVIKETLRLHPVVPLLLPRECQETCNIMGYDVPKGTNVLVNVWAICRDPRHWENAETFIPERFEDSTVDFKGTDFEFIPFGAGRRMCPGLAFAQVSMELALASLLYHFDWELPSGVVPSNLDMEEEMGITIRRKNDLYLVPKVLNSNTSAYMYLHLRAVCAMAMDGMEKVAWCACFLFLALMVVRLRTKRRGDNNGGVKLPPGPWRLQLVGNLHQVMARGPLVHRTMADLARRLDAPLMSLRLGEVPVVVASSADAAREITKTHDVAFATRPWSSTIRVMMSDGVGLVFAPYGALWRQLRKIAMVELLSARRVQSFRRIREDEVGRLVAAMAAQAGEAVNVSERIAALVSDAAVRTIIGDRFERRDEFLEGLAEGIKITSGFSLGDLFPSSRLASFIGGTTRRAEANHRKNFELMECALKQHEEKRAAAAAAAAGAVEDDEDIVDVLLRIQKEGSLQVPLTMGNIKAVVLDLFGAGSETSANTLQWAMAELIMNPRTMLKAQAELRDALQGKQIVSEYDLVKLKYLKLVIKETLRLHRVVPLLLLGNVRRHVMDYDIPIGTIMLVNVWAIGRDPKYWEDAKTFRPERFEDGHVDFKGTNFEYLPFGAGRRMCPGVAFAEAIMELALASLLYHFDWEFPDGISPSKMDMMEVMGSTKVAWCACFLLLALMVVRLTAKRRGDNGAARLPPGPWRLPLVGNLHQVMARGPLVHRTMADLARRLDAPLMSLRLGEVPVVVASSADAAREIMRTHDVAFATRPWSPTTRRLRCDGEGVVFATYGALWRQLRKLCVVELLGARRVRSFRRVREEEARRLVAAVAASPRGEAVNVSERITAVITDATMRAMIGDRFGRRDEFLELLADIVKIGSGFSLDDLFPSWRLAGAIGGMARRAEANRRRTYELMDSVFQQHEQRRVHVAAPADGAMDDAEEDLVDVLFRIQKDGGLEVPLTIGNIKAIILDLFNAGSETSANTLQWVMSELMRNPKVMRKAQAELRNNLQGKTTVTEDDLTNLKYLKLVIKETLRLHPVLPLLLPRECREACNVIGYDVPKYTTVFINVWAINRDPKYWDMAEMFKPERFDNSMIDFKGTDFEFVPFGAGRRMCPGIAFAQSNMELVLATLLYHFDWKLPSGMSPEELDMTEDMGLSVQRKNDLYLHPTVCVPL</sequence>
<dbReference type="FunFam" id="1.10.630.10:FF:000114">
    <property type="entry name" value="Os06g0642500 protein"/>
    <property type="match status" value="1"/>
</dbReference>
<keyword evidence="6" id="KW-0479">Metal-binding</keyword>
<dbReference type="InterPro" id="IPR036396">
    <property type="entry name" value="Cyt_P450_sf"/>
</dbReference>
<dbReference type="InterPro" id="IPR001128">
    <property type="entry name" value="Cyt_P450"/>
</dbReference>
<keyword evidence="7" id="KW-0521">NADP</keyword>